<organism evidence="1 2">
    <name type="scientific">Kinneretia aquatilis</name>
    <dbReference type="NCBI Taxonomy" id="2070761"/>
    <lineage>
        <taxon>Bacteria</taxon>
        <taxon>Pseudomonadati</taxon>
        <taxon>Pseudomonadota</taxon>
        <taxon>Betaproteobacteria</taxon>
        <taxon>Burkholderiales</taxon>
        <taxon>Sphaerotilaceae</taxon>
        <taxon>Roseateles</taxon>
    </lineage>
</organism>
<name>A0A2N8KTK8_9BURK</name>
<reference evidence="1 2" key="1">
    <citation type="submission" date="2018-01" db="EMBL/GenBank/DDBJ databases">
        <title>Draft genome sequence of Paucibacter aquatile CR182 isolated from freshwater of the Nakdong River.</title>
        <authorList>
            <person name="Choi A."/>
            <person name="Chung E.J."/>
        </authorList>
    </citation>
    <scope>NUCLEOTIDE SEQUENCE [LARGE SCALE GENOMIC DNA]</scope>
    <source>
        <strain evidence="1 2">CR182</strain>
    </source>
</reference>
<proteinExistence type="predicted"/>
<keyword evidence="2" id="KW-1185">Reference proteome</keyword>
<gene>
    <name evidence="1" type="ORF">C1O66_04070</name>
</gene>
<protein>
    <submittedName>
        <fullName evidence="1">Uncharacterized protein</fullName>
    </submittedName>
</protein>
<dbReference type="EMBL" id="POSP01000003">
    <property type="protein sequence ID" value="PND36793.1"/>
    <property type="molecule type" value="Genomic_DNA"/>
</dbReference>
<evidence type="ECO:0000313" key="1">
    <source>
        <dbReference type="EMBL" id="PND36793.1"/>
    </source>
</evidence>
<dbReference type="AlphaFoldDB" id="A0A2N8KTK8"/>
<evidence type="ECO:0000313" key="2">
    <source>
        <dbReference type="Proteomes" id="UP000235916"/>
    </source>
</evidence>
<sequence length="207" mass="23071">MLTSILSLFGGKANATPESDFWKWFQRNEQMLFNFEANQERTFDLLAAQMQRVHPSLTFEFGPVRGGKREFIISADGIREAFPKVEDLFAAAPTLPKWEVIKFRPRRDPFDIEYGGISVKASTVLVIIQGDGAKAGLTVLIPGYTEAQRNTYMGVAYLVLDQALGEYDVETRVGFIEVKAPNAAAKGAVTVQQLPKAFDAFFIRRGV</sequence>
<accession>A0A2N8KTK8</accession>
<dbReference type="Proteomes" id="UP000235916">
    <property type="component" value="Unassembled WGS sequence"/>
</dbReference>
<comment type="caution">
    <text evidence="1">The sequence shown here is derived from an EMBL/GenBank/DDBJ whole genome shotgun (WGS) entry which is preliminary data.</text>
</comment>